<dbReference type="Proteomes" id="UP001208017">
    <property type="component" value="Unassembled WGS sequence"/>
</dbReference>
<evidence type="ECO:0000256" key="4">
    <source>
        <dbReference type="ARBA" id="ARBA00022496"/>
    </source>
</evidence>
<evidence type="ECO:0000256" key="9">
    <source>
        <dbReference type="ARBA" id="ARBA00023136"/>
    </source>
</evidence>
<comment type="subcellular location">
    <subcellularLocation>
        <location evidence="1">Cell membrane</location>
        <topology evidence="1">Peripheral membrane protein</topology>
    </subcellularLocation>
</comment>
<evidence type="ECO:0000256" key="1">
    <source>
        <dbReference type="ARBA" id="ARBA00004202"/>
    </source>
</evidence>
<evidence type="ECO:0000256" key="7">
    <source>
        <dbReference type="ARBA" id="ARBA00023004"/>
    </source>
</evidence>
<dbReference type="SUPFAM" id="SSF52540">
    <property type="entry name" value="P-loop containing nucleoside triphosphate hydrolases"/>
    <property type="match status" value="1"/>
</dbReference>
<keyword evidence="8" id="KW-0406">Ion transport</keyword>
<dbReference type="PROSITE" id="PS50893">
    <property type="entry name" value="ABC_TRANSPORTER_2"/>
    <property type="match status" value="1"/>
</dbReference>
<dbReference type="InterPro" id="IPR027417">
    <property type="entry name" value="P-loop_NTPase"/>
</dbReference>
<evidence type="ECO:0000256" key="3">
    <source>
        <dbReference type="ARBA" id="ARBA00022475"/>
    </source>
</evidence>
<keyword evidence="9" id="KW-0472">Membrane</keyword>
<name>A0ABT3WUI5_9BACL</name>
<gene>
    <name evidence="11" type="ORF">OS242_00055</name>
</gene>
<dbReference type="InterPro" id="IPR003593">
    <property type="entry name" value="AAA+_ATPase"/>
</dbReference>
<dbReference type="EMBL" id="JAPMLT010000001">
    <property type="protein sequence ID" value="MCX7568363.1"/>
    <property type="molecule type" value="Genomic_DNA"/>
</dbReference>
<evidence type="ECO:0000259" key="10">
    <source>
        <dbReference type="PROSITE" id="PS50893"/>
    </source>
</evidence>
<keyword evidence="3" id="KW-1003">Cell membrane</keyword>
<reference evidence="11 12" key="1">
    <citation type="submission" date="2022-11" db="EMBL/GenBank/DDBJ databases">
        <title>Study of microbial diversity in lake waters.</title>
        <authorList>
            <person name="Zhang J."/>
        </authorList>
    </citation>
    <scope>NUCLEOTIDE SEQUENCE [LARGE SCALE GENOMIC DNA]</scope>
    <source>
        <strain evidence="11 12">DT12</strain>
    </source>
</reference>
<proteinExistence type="predicted"/>
<dbReference type="Pfam" id="PF13555">
    <property type="entry name" value="AAA_29"/>
    <property type="match status" value="1"/>
</dbReference>
<dbReference type="Pfam" id="PF13175">
    <property type="entry name" value="AAA_15"/>
    <property type="match status" value="1"/>
</dbReference>
<keyword evidence="4" id="KW-0410">Iron transport</keyword>
<comment type="caution">
    <text evidence="11">The sequence shown here is derived from an EMBL/GenBank/DDBJ whole genome shotgun (WGS) entry which is preliminary data.</text>
</comment>
<keyword evidence="6" id="KW-0067">ATP-binding</keyword>
<dbReference type="RefSeq" id="WP_267149619.1">
    <property type="nucleotide sequence ID" value="NZ_JAPMLT010000001.1"/>
</dbReference>
<accession>A0ABT3WUI5</accession>
<dbReference type="Gene3D" id="3.40.50.300">
    <property type="entry name" value="P-loop containing nucleotide triphosphate hydrolases"/>
    <property type="match status" value="2"/>
</dbReference>
<evidence type="ECO:0000256" key="8">
    <source>
        <dbReference type="ARBA" id="ARBA00023065"/>
    </source>
</evidence>
<dbReference type="CDD" id="cd00267">
    <property type="entry name" value="ABC_ATPase"/>
    <property type="match status" value="1"/>
</dbReference>
<evidence type="ECO:0000256" key="2">
    <source>
        <dbReference type="ARBA" id="ARBA00022448"/>
    </source>
</evidence>
<sequence>MFLREIQFLWERVTDEQRAQYPVHLPAYQGVESMEINGAVTFFVGENGTGKSTLLEAIAALCEFPTGGGEVLADEHSVSEPFPLQDMLRLSWMPKVRTGFFMRAETYYNFASLLDERMRDPDFAADPYARYGGKSLHKQSHGESFLKMFETRFSEKGLYLLDEPEAALSPVRQLSFLRLMKQMADTGKAQFIICTHSPILLGYPGAEIFTFDRSPLQRAEYEETEHYTVTRYFLNNRQEVLRELFKREDDSL</sequence>
<protein>
    <submittedName>
        <fullName evidence="11">AAA family ATPase</fullName>
    </submittedName>
</protein>
<evidence type="ECO:0000313" key="11">
    <source>
        <dbReference type="EMBL" id="MCX7568363.1"/>
    </source>
</evidence>
<organism evidence="11 12">
    <name type="scientific">Tumebacillus lacus</name>
    <dbReference type="NCBI Taxonomy" id="2995335"/>
    <lineage>
        <taxon>Bacteria</taxon>
        <taxon>Bacillati</taxon>
        <taxon>Bacillota</taxon>
        <taxon>Bacilli</taxon>
        <taxon>Bacillales</taxon>
        <taxon>Alicyclobacillaceae</taxon>
        <taxon>Tumebacillus</taxon>
    </lineage>
</organism>
<evidence type="ECO:0000313" key="12">
    <source>
        <dbReference type="Proteomes" id="UP001208017"/>
    </source>
</evidence>
<dbReference type="PANTHER" id="PTHR42771">
    <property type="entry name" value="IRON(3+)-HYDROXAMATE IMPORT ATP-BINDING PROTEIN FHUC"/>
    <property type="match status" value="1"/>
</dbReference>
<keyword evidence="5" id="KW-0547">Nucleotide-binding</keyword>
<dbReference type="InterPro" id="IPR051535">
    <property type="entry name" value="Siderophore_ABC-ATPase"/>
</dbReference>
<keyword evidence="7" id="KW-0408">Iron</keyword>
<dbReference type="InterPro" id="IPR041685">
    <property type="entry name" value="AAA_GajA/Old/RecF-like"/>
</dbReference>
<keyword evidence="12" id="KW-1185">Reference proteome</keyword>
<keyword evidence="2" id="KW-0813">Transport</keyword>
<dbReference type="PANTHER" id="PTHR42771:SF2">
    <property type="entry name" value="IRON(3+)-HYDROXAMATE IMPORT ATP-BINDING PROTEIN FHUC"/>
    <property type="match status" value="1"/>
</dbReference>
<dbReference type="InterPro" id="IPR003439">
    <property type="entry name" value="ABC_transporter-like_ATP-bd"/>
</dbReference>
<feature type="domain" description="ABC transporter" evidence="10">
    <location>
        <begin position="11"/>
        <end position="238"/>
    </location>
</feature>
<evidence type="ECO:0000256" key="5">
    <source>
        <dbReference type="ARBA" id="ARBA00022741"/>
    </source>
</evidence>
<evidence type="ECO:0000256" key="6">
    <source>
        <dbReference type="ARBA" id="ARBA00022840"/>
    </source>
</evidence>
<dbReference type="SMART" id="SM00382">
    <property type="entry name" value="AAA"/>
    <property type="match status" value="1"/>
</dbReference>